<dbReference type="Proteomes" id="UP000064967">
    <property type="component" value="Chromosome"/>
</dbReference>
<evidence type="ECO:0000313" key="3">
    <source>
        <dbReference type="Proteomes" id="UP000064967"/>
    </source>
</evidence>
<reference evidence="2 3" key="1">
    <citation type="submission" date="2015-08" db="EMBL/GenBank/DDBJ databases">
        <authorList>
            <person name="Babu N.S."/>
            <person name="Beckwith C.J."/>
            <person name="Beseler K.G."/>
            <person name="Brison A."/>
            <person name="Carone J.V."/>
            <person name="Caskin T.P."/>
            <person name="Diamond M."/>
            <person name="Durham M.E."/>
            <person name="Foxe J.M."/>
            <person name="Go M."/>
            <person name="Henderson B.A."/>
            <person name="Jones I.B."/>
            <person name="McGettigan J.A."/>
            <person name="Micheletti S.J."/>
            <person name="Nasrallah M.E."/>
            <person name="Ortiz D."/>
            <person name="Piller C.R."/>
            <person name="Privatt S.R."/>
            <person name="Schneider S.L."/>
            <person name="Sharp S."/>
            <person name="Smith T.C."/>
            <person name="Stanton J.D."/>
            <person name="Ullery H.E."/>
            <person name="Wilson R.J."/>
            <person name="Serrano M.G."/>
            <person name="Buck G."/>
            <person name="Lee V."/>
            <person name="Wang Y."/>
            <person name="Carvalho R."/>
            <person name="Voegtly L."/>
            <person name="Shi R."/>
            <person name="Duckworth R."/>
            <person name="Johnson A."/>
            <person name="Loviza R."/>
            <person name="Walstead R."/>
            <person name="Shah Z."/>
            <person name="Kiflezghi M."/>
            <person name="Wade K."/>
            <person name="Ball S.L."/>
            <person name="Bradley K.W."/>
            <person name="Asai D.J."/>
            <person name="Bowman C.A."/>
            <person name="Russell D.A."/>
            <person name="Pope W.H."/>
            <person name="Jacobs-Sera D."/>
            <person name="Hendrix R.W."/>
            <person name="Hatfull G.F."/>
        </authorList>
    </citation>
    <scope>NUCLEOTIDE SEQUENCE [LARGE SCALE GENOMIC DNA]</scope>
    <source>
        <strain evidence="2 3">DSM 27648</strain>
    </source>
</reference>
<dbReference type="EMBL" id="CP012333">
    <property type="protein sequence ID" value="AKV01781.1"/>
    <property type="molecule type" value="Genomic_DNA"/>
</dbReference>
<evidence type="ECO:0000256" key="1">
    <source>
        <dbReference type="SAM" id="MobiDB-lite"/>
    </source>
</evidence>
<proteinExistence type="predicted"/>
<gene>
    <name evidence="2" type="ORF">AKJ09_08444</name>
</gene>
<keyword evidence="3" id="KW-1185">Reference proteome</keyword>
<evidence type="ECO:0000313" key="2">
    <source>
        <dbReference type="EMBL" id="AKV01781.1"/>
    </source>
</evidence>
<feature type="region of interest" description="Disordered" evidence="1">
    <location>
        <begin position="17"/>
        <end position="46"/>
    </location>
</feature>
<dbReference type="KEGG" id="llu:AKJ09_08444"/>
<accession>A0A0K1Q7J4</accession>
<organism evidence="2 3">
    <name type="scientific">Labilithrix luteola</name>
    <dbReference type="NCBI Taxonomy" id="1391654"/>
    <lineage>
        <taxon>Bacteria</taxon>
        <taxon>Pseudomonadati</taxon>
        <taxon>Myxococcota</taxon>
        <taxon>Polyangia</taxon>
        <taxon>Polyangiales</taxon>
        <taxon>Labilitrichaceae</taxon>
        <taxon>Labilithrix</taxon>
    </lineage>
</organism>
<sequence length="46" mass="5272">MLRKFFKKVNGLNEQGYTVQRVTRANPRPSLPSAPSPLPRPRYESS</sequence>
<feature type="compositionally biased region" description="Pro residues" evidence="1">
    <location>
        <begin position="29"/>
        <end position="40"/>
    </location>
</feature>
<name>A0A0K1Q7J4_9BACT</name>
<dbReference type="AlphaFoldDB" id="A0A0K1Q7J4"/>
<protein>
    <submittedName>
        <fullName evidence="2">Uncharacterized protein</fullName>
    </submittedName>
</protein>
<dbReference type="STRING" id="1391654.AKJ09_08444"/>